<evidence type="ECO:0000256" key="1">
    <source>
        <dbReference type="SAM" id="MobiDB-lite"/>
    </source>
</evidence>
<feature type="compositionally biased region" description="Basic and acidic residues" evidence="1">
    <location>
        <begin position="42"/>
        <end position="55"/>
    </location>
</feature>
<keyword evidence="3" id="KW-1185">Reference proteome</keyword>
<proteinExistence type="predicted"/>
<reference evidence="2" key="2">
    <citation type="journal article" date="2023" name="Science">
        <title>Genomic signatures of disease resistance in endangered staghorn corals.</title>
        <authorList>
            <person name="Vollmer S.V."/>
            <person name="Selwyn J.D."/>
            <person name="Despard B.A."/>
            <person name="Roesel C.L."/>
        </authorList>
    </citation>
    <scope>NUCLEOTIDE SEQUENCE</scope>
    <source>
        <strain evidence="2">K2</strain>
    </source>
</reference>
<reference evidence="2" key="1">
    <citation type="journal article" date="2023" name="G3 (Bethesda)">
        <title>Whole genome assembly and annotation of the endangered Caribbean coral Acropora cervicornis.</title>
        <authorList>
            <person name="Selwyn J.D."/>
            <person name="Vollmer S.V."/>
        </authorList>
    </citation>
    <scope>NUCLEOTIDE SEQUENCE</scope>
    <source>
        <strain evidence="2">K2</strain>
    </source>
</reference>
<feature type="region of interest" description="Disordered" evidence="1">
    <location>
        <begin position="39"/>
        <end position="59"/>
    </location>
</feature>
<name>A0AAD9V3K4_ACRCE</name>
<evidence type="ECO:0000313" key="3">
    <source>
        <dbReference type="Proteomes" id="UP001249851"/>
    </source>
</evidence>
<gene>
    <name evidence="2" type="ORF">P5673_018098</name>
</gene>
<evidence type="ECO:0000313" key="2">
    <source>
        <dbReference type="EMBL" id="KAK2559460.1"/>
    </source>
</evidence>
<organism evidence="2 3">
    <name type="scientific">Acropora cervicornis</name>
    <name type="common">Staghorn coral</name>
    <dbReference type="NCBI Taxonomy" id="6130"/>
    <lineage>
        <taxon>Eukaryota</taxon>
        <taxon>Metazoa</taxon>
        <taxon>Cnidaria</taxon>
        <taxon>Anthozoa</taxon>
        <taxon>Hexacorallia</taxon>
        <taxon>Scleractinia</taxon>
        <taxon>Astrocoeniina</taxon>
        <taxon>Acroporidae</taxon>
        <taxon>Acropora</taxon>
    </lineage>
</organism>
<dbReference type="Proteomes" id="UP001249851">
    <property type="component" value="Unassembled WGS sequence"/>
</dbReference>
<dbReference type="AlphaFoldDB" id="A0AAD9V3K4"/>
<protein>
    <submittedName>
        <fullName evidence="2">Uncharacterized protein</fullName>
    </submittedName>
</protein>
<sequence length="81" mass="9132">MINYVIVRCCDRKDVLITKTMTSSDECWTGHRLVRSSMYSSHKAEKDAETAEAKHNQGKLDLPEKQAEFQSKMNAALAATL</sequence>
<dbReference type="EMBL" id="JARQWQ010000040">
    <property type="protein sequence ID" value="KAK2559460.1"/>
    <property type="molecule type" value="Genomic_DNA"/>
</dbReference>
<comment type="caution">
    <text evidence="2">The sequence shown here is derived from an EMBL/GenBank/DDBJ whole genome shotgun (WGS) entry which is preliminary data.</text>
</comment>
<accession>A0AAD9V3K4</accession>